<dbReference type="AlphaFoldDB" id="A0A806KGL3"/>
<organism evidence="2">
    <name type="scientific">uncultured bacterium contig00146</name>
    <dbReference type="NCBI Taxonomy" id="1181586"/>
    <lineage>
        <taxon>Bacteria</taxon>
        <taxon>environmental samples</taxon>
    </lineage>
</organism>
<feature type="region of interest" description="Disordered" evidence="1">
    <location>
        <begin position="1"/>
        <end position="40"/>
    </location>
</feature>
<protein>
    <submittedName>
        <fullName evidence="2">Uncharacterized protein</fullName>
    </submittedName>
</protein>
<accession>A0A806KGL3</accession>
<name>A0A806KGL3_9BACT</name>
<feature type="compositionally biased region" description="Polar residues" evidence="1">
    <location>
        <begin position="31"/>
        <end position="40"/>
    </location>
</feature>
<evidence type="ECO:0000313" key="2">
    <source>
        <dbReference type="EMBL" id="AGS53765.1"/>
    </source>
</evidence>
<evidence type="ECO:0000256" key="1">
    <source>
        <dbReference type="SAM" id="MobiDB-lite"/>
    </source>
</evidence>
<dbReference type="EMBL" id="JQ844248">
    <property type="protein sequence ID" value="AGS53765.1"/>
    <property type="molecule type" value="Genomic_DNA"/>
</dbReference>
<sequence length="40" mass="4266">MRPVKRNHGRWSAAPVRPDGGRGGRGAKTASPRNIASNPE</sequence>
<reference evidence="2" key="1">
    <citation type="submission" date="2012-03" db="EMBL/GenBank/DDBJ databases">
        <title>Functional metagenomics reveals considerable lignocellulase gene clusters in the gut microbiome of a wood-feeding higher termite.</title>
        <authorList>
            <person name="Liu N."/>
        </authorList>
    </citation>
    <scope>NUCLEOTIDE SEQUENCE</scope>
</reference>
<proteinExistence type="predicted"/>